<dbReference type="Gene3D" id="3.30.420.10">
    <property type="entry name" value="Ribonuclease H-like superfamily/Ribonuclease H"/>
    <property type="match status" value="1"/>
</dbReference>
<proteinExistence type="predicted"/>
<dbReference type="InterPro" id="IPR048020">
    <property type="entry name" value="Transpos_IS3"/>
</dbReference>
<dbReference type="InterPro" id="IPR025948">
    <property type="entry name" value="HTH-like_dom"/>
</dbReference>
<dbReference type="NCBIfam" id="NF033516">
    <property type="entry name" value="transpos_IS3"/>
    <property type="match status" value="1"/>
</dbReference>
<gene>
    <name evidence="3" type="ORF">DW068_02075</name>
</gene>
<evidence type="ECO:0000259" key="2">
    <source>
        <dbReference type="PROSITE" id="PS50994"/>
    </source>
</evidence>
<dbReference type="EMBL" id="QRNJ01000004">
    <property type="protein sequence ID" value="RHK41694.1"/>
    <property type="molecule type" value="Genomic_DNA"/>
</dbReference>
<evidence type="ECO:0000313" key="4">
    <source>
        <dbReference type="Proteomes" id="UP000283497"/>
    </source>
</evidence>
<dbReference type="PROSITE" id="PS50994">
    <property type="entry name" value="INTEGRASE"/>
    <property type="match status" value="1"/>
</dbReference>
<dbReference type="InterPro" id="IPR012337">
    <property type="entry name" value="RNaseH-like_sf"/>
</dbReference>
<dbReference type="SUPFAM" id="SSF53098">
    <property type="entry name" value="Ribonuclease H-like"/>
    <property type="match status" value="1"/>
</dbReference>
<dbReference type="Pfam" id="PF00665">
    <property type="entry name" value="rve"/>
    <property type="match status" value="1"/>
</dbReference>
<dbReference type="GO" id="GO:0003676">
    <property type="term" value="F:nucleic acid binding"/>
    <property type="evidence" value="ECO:0007669"/>
    <property type="project" value="InterPro"/>
</dbReference>
<reference evidence="3 4" key="1">
    <citation type="submission" date="2018-08" db="EMBL/GenBank/DDBJ databases">
        <title>A genome reference for cultivated species of the human gut microbiota.</title>
        <authorList>
            <person name="Zou Y."/>
            <person name="Xue W."/>
            <person name="Luo G."/>
        </authorList>
    </citation>
    <scope>NUCLEOTIDE SEQUENCE [LARGE SCALE GENOMIC DNA]</scope>
    <source>
        <strain evidence="3 4">AF45-14BH</strain>
    </source>
</reference>
<dbReference type="AlphaFoldDB" id="A0A415GAH2"/>
<dbReference type="InterPro" id="IPR036397">
    <property type="entry name" value="RNaseH_sf"/>
</dbReference>
<dbReference type="Pfam" id="PF13276">
    <property type="entry name" value="HTH_21"/>
    <property type="match status" value="1"/>
</dbReference>
<dbReference type="InterPro" id="IPR001584">
    <property type="entry name" value="Integrase_cat-core"/>
</dbReference>
<accession>A0A415GAH2</accession>
<dbReference type="PANTHER" id="PTHR46889:SF4">
    <property type="entry name" value="TRANSPOSASE INSO FOR INSERTION SEQUENCE ELEMENT IS911B-RELATED"/>
    <property type="match status" value="1"/>
</dbReference>
<dbReference type="Proteomes" id="UP000283497">
    <property type="component" value="Unassembled WGS sequence"/>
</dbReference>
<comment type="function">
    <text evidence="1">Involved in the transposition of the insertion sequence.</text>
</comment>
<protein>
    <submittedName>
        <fullName evidence="3">IS3 family transposase</fullName>
    </submittedName>
</protein>
<evidence type="ECO:0000313" key="3">
    <source>
        <dbReference type="EMBL" id="RHK41694.1"/>
    </source>
</evidence>
<dbReference type="Pfam" id="PF13683">
    <property type="entry name" value="rve_3"/>
    <property type="match status" value="1"/>
</dbReference>
<sequence length="295" mass="34537">MKEINNLPVKRQVSVSGILKKLGVSRSGYNAWKKRVLSDTSVRRTVLKEKIQKIYDAFHQNYGSPKITVELRRSGECVAEKTVGNYMRQMGIKAQWVKPYTQTTIDSDLSQKLQNILNEEFNPEHPDAVWCSDITYIWTFEGFVYLTSVMDLYSRKIVSWVLSKTLEASHVVECIEKAKKNRHIKNPLIFHCDRGCQYVSEAFRKATAGMIHSYSKKAYPWDNACIESFHALLKREWINRFKIFNYTHAYKLIFEYIEAFYNTVRIHSHCGYLSPNDYEEQYLKKLEITVKDLAS</sequence>
<dbReference type="GO" id="GO:0015074">
    <property type="term" value="P:DNA integration"/>
    <property type="evidence" value="ECO:0007669"/>
    <property type="project" value="InterPro"/>
</dbReference>
<feature type="domain" description="Integrase catalytic" evidence="2">
    <location>
        <begin position="122"/>
        <end position="283"/>
    </location>
</feature>
<evidence type="ECO:0000256" key="1">
    <source>
        <dbReference type="ARBA" id="ARBA00002286"/>
    </source>
</evidence>
<comment type="caution">
    <text evidence="3">The sequence shown here is derived from an EMBL/GenBank/DDBJ whole genome shotgun (WGS) entry which is preliminary data.</text>
</comment>
<dbReference type="InterPro" id="IPR050900">
    <property type="entry name" value="Transposase_IS3/IS150/IS904"/>
</dbReference>
<dbReference type="PANTHER" id="PTHR46889">
    <property type="entry name" value="TRANSPOSASE INSF FOR INSERTION SEQUENCE IS3B-RELATED"/>
    <property type="match status" value="1"/>
</dbReference>
<organism evidence="3 4">
    <name type="scientific">Anaerobutyricum hallii</name>
    <dbReference type="NCBI Taxonomy" id="39488"/>
    <lineage>
        <taxon>Bacteria</taxon>
        <taxon>Bacillati</taxon>
        <taxon>Bacillota</taxon>
        <taxon>Clostridia</taxon>
        <taxon>Lachnospirales</taxon>
        <taxon>Lachnospiraceae</taxon>
        <taxon>Anaerobutyricum</taxon>
    </lineage>
</organism>
<name>A0A415GAH2_9FIRM</name>